<accession>A0A7K1XZ52</accession>
<reference evidence="3 4" key="1">
    <citation type="submission" date="2019-11" db="EMBL/GenBank/DDBJ databases">
        <title>Pedobacter sp. HMF7056 Genome sequencing and assembly.</title>
        <authorList>
            <person name="Kang H."/>
            <person name="Kim H."/>
            <person name="Joh K."/>
        </authorList>
    </citation>
    <scope>NUCLEOTIDE SEQUENCE [LARGE SCALE GENOMIC DNA]</scope>
    <source>
        <strain evidence="3 4">HMF7056</strain>
    </source>
</reference>
<dbReference type="Pfam" id="PF00246">
    <property type="entry name" value="Peptidase_M14"/>
    <property type="match status" value="1"/>
</dbReference>
<dbReference type="GO" id="GO:0004181">
    <property type="term" value="F:metallocarboxypeptidase activity"/>
    <property type="evidence" value="ECO:0007669"/>
    <property type="project" value="InterPro"/>
</dbReference>
<dbReference type="EMBL" id="WVHS01000003">
    <property type="protein sequence ID" value="MXV16284.1"/>
    <property type="molecule type" value="Genomic_DNA"/>
</dbReference>
<comment type="similarity">
    <text evidence="1">Belongs to the peptidase M14 family.</text>
</comment>
<dbReference type="GO" id="GO:0008270">
    <property type="term" value="F:zinc ion binding"/>
    <property type="evidence" value="ECO:0007669"/>
    <property type="project" value="InterPro"/>
</dbReference>
<dbReference type="Gene3D" id="3.40.630.10">
    <property type="entry name" value="Zn peptidases"/>
    <property type="match status" value="1"/>
</dbReference>
<keyword evidence="4" id="KW-1185">Reference proteome</keyword>
<comment type="caution">
    <text evidence="3">The sequence shown here is derived from an EMBL/GenBank/DDBJ whole genome shotgun (WGS) entry which is preliminary data.</text>
</comment>
<evidence type="ECO:0000256" key="1">
    <source>
        <dbReference type="PROSITE-ProRule" id="PRU01379"/>
    </source>
</evidence>
<dbReference type="AlphaFoldDB" id="A0A7K1XZ52"/>
<dbReference type="RefSeq" id="WP_160907291.1">
    <property type="nucleotide sequence ID" value="NZ_WVHS01000003.1"/>
</dbReference>
<dbReference type="InterPro" id="IPR000834">
    <property type="entry name" value="Peptidase_M14"/>
</dbReference>
<dbReference type="CDD" id="cd06239">
    <property type="entry name" value="M14-like"/>
    <property type="match status" value="1"/>
</dbReference>
<sequence length="409" mass="45514">METGRDIFVTLSEMHPRYREASLYDRFFKHTEILTLLKKWKHEPEVKISEIGHSCLGKSVSLVKTGTGPVKVLFWSQMHGDEPTGTMALFDLLNFLFAGSDAFGDIRESILENCTLYLVPMVNPDGAGAFTRRNYQQIDVNRDFHAQQSPEGRLLRSVRDMIEPHFGFNLHDQSIRWSAGNSGNPATVSLLAPAADEPASLTPGRKEAMQVCSVMNATLQQLLPGHIGRFDDTYEPRAFGDNFQSLGTKTILVESGGLVNDPERQVSRKLIFTAFISALHAIATRSYTAEPLENYFTIVPNKPLHVSLLLKNCRIDAENAWYRADLGLVAELDFAEPGKFPGLLYRVEDIGDLSGYAGYETVDATGLTFIPIRPPKLQEPADLILQEGNETILSIENGRITVKTGRLTN</sequence>
<comment type="caution">
    <text evidence="1">Lacks conserved residue(s) required for the propagation of feature annotation.</text>
</comment>
<dbReference type="PROSITE" id="PS52035">
    <property type="entry name" value="PEPTIDASE_M14"/>
    <property type="match status" value="1"/>
</dbReference>
<dbReference type="SUPFAM" id="SSF53187">
    <property type="entry name" value="Zn-dependent exopeptidases"/>
    <property type="match status" value="1"/>
</dbReference>
<evidence type="ECO:0000313" key="4">
    <source>
        <dbReference type="Proteomes" id="UP000451233"/>
    </source>
</evidence>
<proteinExistence type="inferred from homology"/>
<name>A0A7K1XZ52_9SPHI</name>
<evidence type="ECO:0000313" key="3">
    <source>
        <dbReference type="EMBL" id="MXV16284.1"/>
    </source>
</evidence>
<feature type="domain" description="Peptidase M14" evidence="2">
    <location>
        <begin position="26"/>
        <end position="299"/>
    </location>
</feature>
<dbReference type="GO" id="GO:0006508">
    <property type="term" value="P:proteolysis"/>
    <property type="evidence" value="ECO:0007669"/>
    <property type="project" value="InterPro"/>
</dbReference>
<protein>
    <recommendedName>
        <fullName evidence="2">Peptidase M14 domain-containing protein</fullName>
    </recommendedName>
</protein>
<gene>
    <name evidence="3" type="ORF">GS398_13300</name>
</gene>
<organism evidence="3 4">
    <name type="scientific">Hufsiella ginkgonis</name>
    <dbReference type="NCBI Taxonomy" id="2695274"/>
    <lineage>
        <taxon>Bacteria</taxon>
        <taxon>Pseudomonadati</taxon>
        <taxon>Bacteroidota</taxon>
        <taxon>Sphingobacteriia</taxon>
        <taxon>Sphingobacteriales</taxon>
        <taxon>Sphingobacteriaceae</taxon>
        <taxon>Hufsiella</taxon>
    </lineage>
</organism>
<evidence type="ECO:0000259" key="2">
    <source>
        <dbReference type="PROSITE" id="PS52035"/>
    </source>
</evidence>
<dbReference type="Proteomes" id="UP000451233">
    <property type="component" value="Unassembled WGS sequence"/>
</dbReference>